<accession>A0ABI7YGE1</accession>
<keyword evidence="8" id="KW-1185">Reference proteome</keyword>
<dbReference type="Ensembl" id="ENSFCTT00005046746.1">
    <property type="protein sequence ID" value="ENSFCTP00005033527.1"/>
    <property type="gene ID" value="ENSFCTG00005016347.1"/>
</dbReference>
<evidence type="ECO:0000256" key="5">
    <source>
        <dbReference type="ARBA" id="ARBA00023136"/>
    </source>
</evidence>
<evidence type="ECO:0000256" key="4">
    <source>
        <dbReference type="ARBA" id="ARBA00022989"/>
    </source>
</evidence>
<name>A0ABI7YGE1_FELCA</name>
<protein>
    <submittedName>
        <fullName evidence="7">Uncharacterized protein</fullName>
    </submittedName>
</protein>
<dbReference type="PANTHER" id="PTHR33721:SF3">
    <property type="entry name" value="TRANSMEMBRANE PROTEIN 255B"/>
    <property type="match status" value="1"/>
</dbReference>
<evidence type="ECO:0000256" key="3">
    <source>
        <dbReference type="ARBA" id="ARBA00022692"/>
    </source>
</evidence>
<evidence type="ECO:0000256" key="6">
    <source>
        <dbReference type="SAM" id="MobiDB-lite"/>
    </source>
</evidence>
<evidence type="ECO:0000256" key="2">
    <source>
        <dbReference type="ARBA" id="ARBA00007903"/>
    </source>
</evidence>
<dbReference type="InterPro" id="IPR028014">
    <property type="entry name" value="TMEM255"/>
</dbReference>
<keyword evidence="3" id="KW-0812">Transmembrane</keyword>
<comment type="similarity">
    <text evidence="2">Belongs to the TMEM255 family.</text>
</comment>
<dbReference type="Proteomes" id="UP000823872">
    <property type="component" value="Chromosome A1"/>
</dbReference>
<dbReference type="Pfam" id="PF14967">
    <property type="entry name" value="FAM70"/>
    <property type="match status" value="1"/>
</dbReference>
<sequence>MGMVCGWGSAGLKPGAPTFRRAADTCPFSPFFRQVPLSQLAYSLSAAPQILCNPAQQVLAYTGFCPPSAPLPTCSSYPLPLQRCGHLPASTPRDPPLSEDLQPPNDPPLCALAHFLPGEKPPPYTP</sequence>
<evidence type="ECO:0000256" key="1">
    <source>
        <dbReference type="ARBA" id="ARBA00004141"/>
    </source>
</evidence>
<evidence type="ECO:0000313" key="8">
    <source>
        <dbReference type="Proteomes" id="UP000823872"/>
    </source>
</evidence>
<keyword evidence="5" id="KW-0472">Membrane</keyword>
<feature type="region of interest" description="Disordered" evidence="6">
    <location>
        <begin position="85"/>
        <end position="109"/>
    </location>
</feature>
<keyword evidence="4" id="KW-1133">Transmembrane helix</keyword>
<organism evidence="7 8">
    <name type="scientific">Felis catus</name>
    <name type="common">Cat</name>
    <name type="synonym">Felis silvestris catus</name>
    <dbReference type="NCBI Taxonomy" id="9685"/>
    <lineage>
        <taxon>Eukaryota</taxon>
        <taxon>Metazoa</taxon>
        <taxon>Chordata</taxon>
        <taxon>Craniata</taxon>
        <taxon>Vertebrata</taxon>
        <taxon>Euteleostomi</taxon>
        <taxon>Mammalia</taxon>
        <taxon>Eutheria</taxon>
        <taxon>Laurasiatheria</taxon>
        <taxon>Carnivora</taxon>
        <taxon>Feliformia</taxon>
        <taxon>Felidae</taxon>
        <taxon>Felinae</taxon>
        <taxon>Felis</taxon>
    </lineage>
</organism>
<dbReference type="PANTHER" id="PTHR33721">
    <property type="entry name" value="TRANSMEMBRANE PROTEIN 255B-LIKE"/>
    <property type="match status" value="1"/>
</dbReference>
<evidence type="ECO:0000313" key="7">
    <source>
        <dbReference type="Ensembl" id="ENSFCTP00005033527.1"/>
    </source>
</evidence>
<comment type="subcellular location">
    <subcellularLocation>
        <location evidence="1">Membrane</location>
        <topology evidence="1">Multi-pass membrane protein</topology>
    </subcellularLocation>
</comment>
<reference evidence="7 8" key="1">
    <citation type="submission" date="2021-02" db="EMBL/GenBank/DDBJ databases">
        <title>Safari Cat Assemblies.</title>
        <authorList>
            <person name="Bredemeyer K.R."/>
            <person name="Murphy W.J."/>
        </authorList>
    </citation>
    <scope>NUCLEOTIDE SEQUENCE [LARGE SCALE GENOMIC DNA]</scope>
</reference>
<reference evidence="7" key="3">
    <citation type="submission" date="2025-09" db="UniProtKB">
        <authorList>
            <consortium name="Ensembl"/>
        </authorList>
    </citation>
    <scope>IDENTIFICATION</scope>
    <source>
        <strain evidence="7">breed Abyssinian</strain>
    </source>
</reference>
<dbReference type="GeneTree" id="ENSGT01030000236386"/>
<reference evidence="7" key="2">
    <citation type="submission" date="2025-08" db="UniProtKB">
        <authorList>
            <consortium name="Ensembl"/>
        </authorList>
    </citation>
    <scope>IDENTIFICATION</scope>
    <source>
        <strain evidence="7">breed Abyssinian</strain>
    </source>
</reference>
<proteinExistence type="inferred from homology"/>